<keyword evidence="2 3" id="KW-0862">Zinc</keyword>
<feature type="binding site" evidence="3">
    <location>
        <position position="28"/>
    </location>
    <ligand>
        <name>Zn(2+)</name>
        <dbReference type="ChEBI" id="CHEBI:29105"/>
    </ligand>
</feature>
<dbReference type="AlphaFoldDB" id="A0A937ARL7"/>
<dbReference type="PANTHER" id="PTHR36150:SF1">
    <property type="entry name" value="DNA GYRASE INHIBITOR YACG"/>
    <property type="match status" value="1"/>
</dbReference>
<keyword evidence="1 3" id="KW-0479">Metal-binding</keyword>
<proteinExistence type="inferred from homology"/>
<comment type="subunit">
    <text evidence="3">Interacts with GyrB.</text>
</comment>
<dbReference type="Gene3D" id="3.30.50.10">
    <property type="entry name" value="Erythroid Transcription Factor GATA-1, subunit A"/>
    <property type="match status" value="1"/>
</dbReference>
<feature type="binding site" evidence="3">
    <location>
        <position position="32"/>
    </location>
    <ligand>
        <name>Zn(2+)</name>
        <dbReference type="ChEBI" id="CHEBI:29105"/>
    </ligand>
</feature>
<comment type="caution">
    <text evidence="4">The sequence shown here is derived from an EMBL/GenBank/DDBJ whole genome shotgun (WGS) entry which is preliminary data.</text>
</comment>
<dbReference type="GO" id="GO:0008270">
    <property type="term" value="F:zinc ion binding"/>
    <property type="evidence" value="ECO:0007669"/>
    <property type="project" value="UniProtKB-UniRule"/>
</dbReference>
<organism evidence="4 5">
    <name type="scientific">Candidatus Liberibacter ctenarytainae</name>
    <dbReference type="NCBI Taxonomy" id="2020335"/>
    <lineage>
        <taxon>Bacteria</taxon>
        <taxon>Pseudomonadati</taxon>
        <taxon>Pseudomonadota</taxon>
        <taxon>Alphaproteobacteria</taxon>
        <taxon>Hyphomicrobiales</taxon>
        <taxon>Rhizobiaceae</taxon>
        <taxon>Liberibacter</taxon>
    </lineage>
</organism>
<evidence type="ECO:0000313" key="5">
    <source>
        <dbReference type="Proteomes" id="UP000736856"/>
    </source>
</evidence>
<dbReference type="GO" id="GO:0008657">
    <property type="term" value="F:DNA topoisomerase type II (double strand cut, ATP-hydrolyzing) inhibitor activity"/>
    <property type="evidence" value="ECO:0007669"/>
    <property type="project" value="UniProtKB-UniRule"/>
</dbReference>
<dbReference type="SUPFAM" id="SSF57716">
    <property type="entry name" value="Glucocorticoid receptor-like (DNA-binding domain)"/>
    <property type="match status" value="1"/>
</dbReference>
<dbReference type="EMBL" id="SEOL01000002">
    <property type="protein sequence ID" value="MBL0848780.1"/>
    <property type="molecule type" value="Genomic_DNA"/>
</dbReference>
<dbReference type="GO" id="GO:0006355">
    <property type="term" value="P:regulation of DNA-templated transcription"/>
    <property type="evidence" value="ECO:0007669"/>
    <property type="project" value="InterPro"/>
</dbReference>
<dbReference type="InterPro" id="IPR005584">
    <property type="entry name" value="DNA_gyrase_inhibitor_YacG"/>
</dbReference>
<reference evidence="4" key="1">
    <citation type="submission" date="2019-02" db="EMBL/GenBank/DDBJ databases">
        <title>A novel Candidatus Liberibacter species associated with the New Zealand native fuchsia psyllid, Ctenarytaina fuchsiae.</title>
        <authorList>
            <person name="Thompson S.M."/>
            <person name="Jorgensen N."/>
            <person name="David C."/>
            <person name="Bulman S.R."/>
            <person name="Smith G.R."/>
        </authorList>
    </citation>
    <scope>NUCLEOTIDE SEQUENCE</scope>
    <source>
        <strain evidence="4">Oxford</strain>
    </source>
</reference>
<evidence type="ECO:0000256" key="3">
    <source>
        <dbReference type="HAMAP-Rule" id="MF_00649"/>
    </source>
</evidence>
<dbReference type="Pfam" id="PF03884">
    <property type="entry name" value="YacG"/>
    <property type="match status" value="1"/>
</dbReference>
<accession>A0A937ARL7</accession>
<comment type="similarity">
    <text evidence="3">Belongs to the DNA gyrase inhibitor YacG family.</text>
</comment>
<evidence type="ECO:0000313" key="4">
    <source>
        <dbReference type="EMBL" id="MBL0848780.1"/>
    </source>
</evidence>
<evidence type="ECO:0000256" key="2">
    <source>
        <dbReference type="ARBA" id="ARBA00022833"/>
    </source>
</evidence>
<evidence type="ECO:0000256" key="1">
    <source>
        <dbReference type="ARBA" id="ARBA00022723"/>
    </source>
</evidence>
<comment type="cofactor">
    <cofactor evidence="3">
        <name>Zn(2+)</name>
        <dbReference type="ChEBI" id="CHEBI:29105"/>
    </cofactor>
    <text evidence="3">Binds 1 zinc ion.</text>
</comment>
<comment type="function">
    <text evidence="3">Inhibits all the catalytic activities of DNA gyrase by preventing its interaction with DNA. Acts by binding directly to the C-terminal domain of GyrB, which probably disrupts DNA binding by the gyrase.</text>
</comment>
<feature type="binding site" evidence="3">
    <location>
        <position position="13"/>
    </location>
    <ligand>
        <name>Zn(2+)</name>
        <dbReference type="ChEBI" id="CHEBI:29105"/>
    </ligand>
</feature>
<gene>
    <name evidence="3 4" type="primary">yacG</name>
    <name evidence="4" type="ORF">EU981_01560</name>
</gene>
<sequence length="63" mass="7318">MQKEECTLLKHKCPECGEISVHDFYPFCSAHCRSVDLSRWLSDGYRIAGKEDDMFSEEVEEDS</sequence>
<dbReference type="InterPro" id="IPR013088">
    <property type="entry name" value="Znf_NHR/GATA"/>
</dbReference>
<dbReference type="HAMAP" id="MF_00649">
    <property type="entry name" value="DNA_gyrase_inhibitor_YacG"/>
    <property type="match status" value="1"/>
</dbReference>
<dbReference type="PANTHER" id="PTHR36150">
    <property type="entry name" value="DNA GYRASE INHIBITOR YACG"/>
    <property type="match status" value="1"/>
</dbReference>
<protein>
    <recommendedName>
        <fullName evidence="3">DNA gyrase inhibitor YacG</fullName>
    </recommendedName>
</protein>
<dbReference type="Proteomes" id="UP000736856">
    <property type="component" value="Unassembled WGS sequence"/>
</dbReference>
<feature type="binding site" evidence="3">
    <location>
        <position position="16"/>
    </location>
    <ligand>
        <name>Zn(2+)</name>
        <dbReference type="ChEBI" id="CHEBI:29105"/>
    </ligand>
</feature>
<name>A0A937ARL7_9HYPH</name>